<gene>
    <name evidence="1" type="primary">Necator_chrII.g5571</name>
    <name evidence="1" type="ORF">RB195_017778</name>
</gene>
<protein>
    <submittedName>
        <fullName evidence="1">Uncharacterized protein</fullName>
    </submittedName>
</protein>
<dbReference type="Proteomes" id="UP001303046">
    <property type="component" value="Unassembled WGS sequence"/>
</dbReference>
<dbReference type="EMBL" id="JAVFWL010000002">
    <property type="protein sequence ID" value="KAK6734203.1"/>
    <property type="molecule type" value="Genomic_DNA"/>
</dbReference>
<comment type="caution">
    <text evidence="1">The sequence shown here is derived from an EMBL/GenBank/DDBJ whole genome shotgun (WGS) entry which is preliminary data.</text>
</comment>
<organism evidence="1 2">
    <name type="scientific">Necator americanus</name>
    <name type="common">Human hookworm</name>
    <dbReference type="NCBI Taxonomy" id="51031"/>
    <lineage>
        <taxon>Eukaryota</taxon>
        <taxon>Metazoa</taxon>
        <taxon>Ecdysozoa</taxon>
        <taxon>Nematoda</taxon>
        <taxon>Chromadorea</taxon>
        <taxon>Rhabditida</taxon>
        <taxon>Rhabditina</taxon>
        <taxon>Rhabditomorpha</taxon>
        <taxon>Strongyloidea</taxon>
        <taxon>Ancylostomatidae</taxon>
        <taxon>Bunostominae</taxon>
        <taxon>Necator</taxon>
    </lineage>
</organism>
<sequence length="126" mass="15279">MLGVTQFTQVIEGIRSSLLRHRSKIRDAAAYAKESKIKWAEHVMRFDDNRWTTAVSWRIPRDIKRTAARPPTRWSDLFAKFFKEKYDALRVPREKTCHWATLARDRDKWKYYLCPLEQIDEQREHR</sequence>
<keyword evidence="2" id="KW-1185">Reference proteome</keyword>
<accession>A0ABR1C6Q8</accession>
<evidence type="ECO:0000313" key="1">
    <source>
        <dbReference type="EMBL" id="KAK6734203.1"/>
    </source>
</evidence>
<evidence type="ECO:0000313" key="2">
    <source>
        <dbReference type="Proteomes" id="UP001303046"/>
    </source>
</evidence>
<name>A0ABR1C6Q8_NECAM</name>
<reference evidence="1 2" key="1">
    <citation type="submission" date="2023-08" db="EMBL/GenBank/DDBJ databases">
        <title>A Necator americanus chromosomal reference genome.</title>
        <authorList>
            <person name="Ilik V."/>
            <person name="Petrzelkova K.J."/>
            <person name="Pardy F."/>
            <person name="Fuh T."/>
            <person name="Niatou-Singa F.S."/>
            <person name="Gouil Q."/>
            <person name="Baker L."/>
            <person name="Ritchie M.E."/>
            <person name="Jex A.R."/>
            <person name="Gazzola D."/>
            <person name="Li H."/>
            <person name="Toshio Fujiwara R."/>
            <person name="Zhan B."/>
            <person name="Aroian R.V."/>
            <person name="Pafco B."/>
            <person name="Schwarz E.M."/>
        </authorList>
    </citation>
    <scope>NUCLEOTIDE SEQUENCE [LARGE SCALE GENOMIC DNA]</scope>
    <source>
        <strain evidence="1 2">Aroian</strain>
        <tissue evidence="1">Whole animal</tissue>
    </source>
</reference>
<proteinExistence type="predicted"/>